<feature type="domain" description="Methyltransferase" evidence="1">
    <location>
        <begin position="5"/>
        <end position="111"/>
    </location>
</feature>
<reference evidence="3" key="1">
    <citation type="submission" date="2025-08" db="UniProtKB">
        <authorList>
            <consortium name="RefSeq"/>
        </authorList>
    </citation>
    <scope>IDENTIFICATION</scope>
    <source>
        <tissue evidence="3">Whole organism</tissue>
    </source>
</reference>
<dbReference type="OrthoDB" id="10006218at2759"/>
<name>A0A8B7NZS0_HYAAZ</name>
<dbReference type="GeneID" id="108674873"/>
<keyword evidence="2" id="KW-1185">Reference proteome</keyword>
<dbReference type="Gene3D" id="3.40.50.150">
    <property type="entry name" value="Vaccinia Virus protein VP39"/>
    <property type="match status" value="1"/>
</dbReference>
<dbReference type="Pfam" id="PF13383">
    <property type="entry name" value="Methyltransf_22"/>
    <property type="match status" value="1"/>
</dbReference>
<evidence type="ECO:0000313" key="3">
    <source>
        <dbReference type="RefSeq" id="XP_018018346.1"/>
    </source>
</evidence>
<dbReference type="SUPFAM" id="SSF53335">
    <property type="entry name" value="S-adenosyl-L-methionine-dependent methyltransferases"/>
    <property type="match status" value="1"/>
</dbReference>
<evidence type="ECO:0000259" key="1">
    <source>
        <dbReference type="Pfam" id="PF13383"/>
    </source>
</evidence>
<sequence>MERYGCKVYAFDPTMGRQAHLRGSNIHFQPWGLGGETGTSTFKGKKIPIYTYRDILKKINEEKSLIDYLKIDIEGFEIDFFRNVLNDDAELLANVKQIGMEIHPGRSTTIRDKIWSQIRQLRSLHFSQVFSQPNLVAKNPYEFRNKTVSNCYEILWVRKQFN</sequence>
<dbReference type="InterPro" id="IPR029063">
    <property type="entry name" value="SAM-dependent_MTases_sf"/>
</dbReference>
<organism evidence="2 3">
    <name type="scientific">Hyalella azteca</name>
    <name type="common">Amphipod</name>
    <dbReference type="NCBI Taxonomy" id="294128"/>
    <lineage>
        <taxon>Eukaryota</taxon>
        <taxon>Metazoa</taxon>
        <taxon>Ecdysozoa</taxon>
        <taxon>Arthropoda</taxon>
        <taxon>Crustacea</taxon>
        <taxon>Multicrustacea</taxon>
        <taxon>Malacostraca</taxon>
        <taxon>Eumalacostraca</taxon>
        <taxon>Peracarida</taxon>
        <taxon>Amphipoda</taxon>
        <taxon>Senticaudata</taxon>
        <taxon>Talitrida</taxon>
        <taxon>Talitroidea</taxon>
        <taxon>Hyalellidae</taxon>
        <taxon>Hyalella</taxon>
    </lineage>
</organism>
<dbReference type="PANTHER" id="PTHR32026:SF10">
    <property type="entry name" value="METHYLTRANSFERASE-LIKE PROTEIN 24-RELATED"/>
    <property type="match status" value="1"/>
</dbReference>
<dbReference type="AlphaFoldDB" id="A0A8B7NZS0"/>
<accession>A0A8B7NZS0</accession>
<proteinExistence type="predicted"/>
<dbReference type="KEGG" id="hazt:108674873"/>
<evidence type="ECO:0000313" key="2">
    <source>
        <dbReference type="Proteomes" id="UP000694843"/>
    </source>
</evidence>
<protein>
    <submittedName>
        <fullName evidence="3">Uncharacterized protein LOC108674873</fullName>
    </submittedName>
</protein>
<dbReference type="RefSeq" id="XP_018018346.1">
    <property type="nucleotide sequence ID" value="XM_018162857.2"/>
</dbReference>
<dbReference type="PANTHER" id="PTHR32026">
    <property type="entry name" value="METHYLTRANSFERASE-LIKE PROTEIN 24"/>
    <property type="match status" value="1"/>
</dbReference>
<gene>
    <name evidence="3" type="primary">LOC108674873</name>
</gene>
<dbReference type="Proteomes" id="UP000694843">
    <property type="component" value="Unplaced"/>
</dbReference>
<dbReference type="InterPro" id="IPR026913">
    <property type="entry name" value="METTL24"/>
</dbReference>
<dbReference type="InterPro" id="IPR025714">
    <property type="entry name" value="Methyltranfer_dom"/>
</dbReference>